<dbReference type="Pfam" id="PF04237">
    <property type="entry name" value="YjbR"/>
    <property type="match status" value="1"/>
</dbReference>
<organism evidence="1 2">
    <name type="scientific">Actinoallomurus spadix</name>
    <dbReference type="NCBI Taxonomy" id="79912"/>
    <lineage>
        <taxon>Bacteria</taxon>
        <taxon>Bacillati</taxon>
        <taxon>Actinomycetota</taxon>
        <taxon>Actinomycetes</taxon>
        <taxon>Streptosporangiales</taxon>
        <taxon>Thermomonosporaceae</taxon>
        <taxon>Actinoallomurus</taxon>
    </lineage>
</organism>
<dbReference type="Proteomes" id="UP001501822">
    <property type="component" value="Unassembled WGS sequence"/>
</dbReference>
<keyword evidence="2" id="KW-1185">Reference proteome</keyword>
<name>A0ABN0WEY9_9ACTN</name>
<proteinExistence type="predicted"/>
<dbReference type="SUPFAM" id="SSF142906">
    <property type="entry name" value="YjbR-like"/>
    <property type="match status" value="1"/>
</dbReference>
<evidence type="ECO:0000313" key="1">
    <source>
        <dbReference type="EMBL" id="GAA0335207.1"/>
    </source>
</evidence>
<evidence type="ECO:0000313" key="2">
    <source>
        <dbReference type="Proteomes" id="UP001501822"/>
    </source>
</evidence>
<gene>
    <name evidence="1" type="ORF">GCM10010151_26100</name>
</gene>
<dbReference type="RefSeq" id="WP_252802919.1">
    <property type="nucleotide sequence ID" value="NZ_BAAABM010000016.1"/>
</dbReference>
<reference evidence="1 2" key="1">
    <citation type="journal article" date="2019" name="Int. J. Syst. Evol. Microbiol.">
        <title>The Global Catalogue of Microorganisms (GCM) 10K type strain sequencing project: providing services to taxonomists for standard genome sequencing and annotation.</title>
        <authorList>
            <consortium name="The Broad Institute Genomics Platform"/>
            <consortium name="The Broad Institute Genome Sequencing Center for Infectious Disease"/>
            <person name="Wu L."/>
            <person name="Ma J."/>
        </authorList>
    </citation>
    <scope>NUCLEOTIDE SEQUENCE [LARGE SCALE GENOMIC DNA]</scope>
    <source>
        <strain evidence="1 2">JCM 3146</strain>
    </source>
</reference>
<dbReference type="Gene3D" id="3.90.1150.30">
    <property type="match status" value="1"/>
</dbReference>
<protein>
    <submittedName>
        <fullName evidence="1">MmcQ/YjbR family DNA-binding protein</fullName>
    </submittedName>
</protein>
<dbReference type="InterPro" id="IPR058532">
    <property type="entry name" value="YjbR/MT2646/Rv2570-like"/>
</dbReference>
<dbReference type="GO" id="GO:0003677">
    <property type="term" value="F:DNA binding"/>
    <property type="evidence" value="ECO:0007669"/>
    <property type="project" value="UniProtKB-KW"/>
</dbReference>
<dbReference type="InterPro" id="IPR038056">
    <property type="entry name" value="YjbR-like_sf"/>
</dbReference>
<keyword evidence="1" id="KW-0238">DNA-binding</keyword>
<accession>A0ABN0WEY9</accession>
<dbReference type="EMBL" id="BAAABM010000016">
    <property type="protein sequence ID" value="GAA0335207.1"/>
    <property type="molecule type" value="Genomic_DNA"/>
</dbReference>
<sequence length="111" mass="12518">MASAEELREIALALPEAEERETWGRPTFRVRDRIFAMLSDDGTFASVKATKDEQTALLAEDPEIFSFPAYVGRHGWVGVDVTRVDAGHLRELLTDAWRLTAPKRLVRAYEG</sequence>
<comment type="caution">
    <text evidence="1">The sequence shown here is derived from an EMBL/GenBank/DDBJ whole genome shotgun (WGS) entry which is preliminary data.</text>
</comment>